<evidence type="ECO:0000313" key="1">
    <source>
        <dbReference type="EMBL" id="KAL3681053.1"/>
    </source>
</evidence>
<reference evidence="1 2" key="1">
    <citation type="submission" date="2024-09" db="EMBL/GenBank/DDBJ databases">
        <title>Chromosome-scale assembly of Riccia sorocarpa.</title>
        <authorList>
            <person name="Paukszto L."/>
        </authorList>
    </citation>
    <scope>NUCLEOTIDE SEQUENCE [LARGE SCALE GENOMIC DNA]</scope>
    <source>
        <strain evidence="1">LP-2024</strain>
        <tissue evidence="1">Aerial parts of the thallus</tissue>
    </source>
</reference>
<accession>A0ABD3GQ10</accession>
<dbReference type="AlphaFoldDB" id="A0ABD3GQ10"/>
<keyword evidence="2" id="KW-1185">Reference proteome</keyword>
<dbReference type="EMBL" id="JBJQOH010000007">
    <property type="protein sequence ID" value="KAL3681053.1"/>
    <property type="molecule type" value="Genomic_DNA"/>
</dbReference>
<comment type="caution">
    <text evidence="1">The sequence shown here is derived from an EMBL/GenBank/DDBJ whole genome shotgun (WGS) entry which is preliminary data.</text>
</comment>
<dbReference type="Proteomes" id="UP001633002">
    <property type="component" value="Unassembled WGS sequence"/>
</dbReference>
<sequence>MHRSRGENAPLLPCSQKKSSVAHVVQSSLRRLQQLVKEKDKLIVVLQEAVSAAHKVTLDQHESDQNDCGLLHQLLLIQEDRSVQGIKDALQVKSSFKEIIIAFGVM</sequence>
<protein>
    <submittedName>
        <fullName evidence="1">Uncharacterized protein</fullName>
    </submittedName>
</protein>
<organism evidence="1 2">
    <name type="scientific">Riccia sorocarpa</name>
    <dbReference type="NCBI Taxonomy" id="122646"/>
    <lineage>
        <taxon>Eukaryota</taxon>
        <taxon>Viridiplantae</taxon>
        <taxon>Streptophyta</taxon>
        <taxon>Embryophyta</taxon>
        <taxon>Marchantiophyta</taxon>
        <taxon>Marchantiopsida</taxon>
        <taxon>Marchantiidae</taxon>
        <taxon>Marchantiales</taxon>
        <taxon>Ricciaceae</taxon>
        <taxon>Riccia</taxon>
    </lineage>
</organism>
<evidence type="ECO:0000313" key="2">
    <source>
        <dbReference type="Proteomes" id="UP001633002"/>
    </source>
</evidence>
<name>A0ABD3GQ10_9MARC</name>
<gene>
    <name evidence="1" type="ORF">R1sor_024009</name>
</gene>
<proteinExistence type="predicted"/>